<evidence type="ECO:0000313" key="3">
    <source>
        <dbReference type="Proteomes" id="UP000698924"/>
    </source>
</evidence>
<feature type="coiled-coil region" evidence="1">
    <location>
        <begin position="18"/>
        <end position="45"/>
    </location>
</feature>
<sequence length="1139" mass="126035">MILFSALMLGTTGTFTSCKDYDDDINNLQEQVDKIVADIDALQKAAGSYVTAVKYDAATGKLTVTGGNGETFQLPMPTNVPTYSLEVKDGKIYLKADGSVISEATLPATPEVPAAFNPELLAWGEDGYLYYGDIKIEGVQKPTLNASITEIQKDGEVIGYIITIGEDSAKFYVKTDLKSMVFIPDLYVDGIEAAEYGYLYYPYQNKNASETTGTTNEKSAFTIKGMYTEGIEYDYAIPAQKPTYGEFNPTITVNYNINPTSAKIDEEGLKFINRNVEVISRAAGEESLIQYVSKSAKVENGVLSVGLKAQGSKIASKAYGDNQIESAQGDGENDATIFALTSDFTTMGDRDTIITSDYAMLYASRITPVAIAYNDGTKTEESSYKDDNCPGAPTEKEYELYTAPYRAAEKSVPASLFLAYDDKEGIDLLKKLCLHYTWDTNTSKSSEKVHKVMTVEEAVNTYGMKFEFNLVKYEVGTNKTHDSKYLDPTKISSGKAIACVVKDNGGEGISLPGEQGVSAIGRHPLVQVLVRDSENKIILDGYIKLEIVRDVVNKETDFFDKGKFNFGCTDDETGYAMKAVLTWDEFAYKVLEMASVTSKEEFNKLYKLDVINAGDATNEQAKQFVRTGELTYALATDYIGTIKEVTDDAGGTTTDVLAWTLDQCEMQTVYLSKADEGEYTGSADHAKTVYVRYVRDAADAELSENYPAIYLPITIHVEKPVANVQTRIPEYWYSDNMDHWYGSTWMGGQGIHVNVDQPYDNKFPTLFVNNLNAPWKVWTLTSTNVQQPEFKISNGTFTSYTPTILSVLNGANGGYKYYFRPEIDGKKIKGASGKEYTLKVDDLTATDMCNSKIYTFGKDFTNVEATELERAFNATKGFYTNTKLYAFDGTTKTQIAEIQNGRTATPYQNDPCIEYQNNTVAKDILNAYAHDDKESLTALIGITAYSSCDVVLSLSDNVYPARIQRPVDIEGKDGKTFTDAEANGSIINIIDLFDFNDWRDVVFVAENGNTIDTKNAWLFAYYNFKSATVDLDGITTTLGMGEGAGQDKLDGAPLLSTVSKEVKFDQINENAINFTTSDVLASAHATIYDRVKAGFGQIKYDNNNNNVKEFWVRIPVEFSYQWGDIKAYVDCKVIHTMGN</sequence>
<dbReference type="EMBL" id="JACJMO010000046">
    <property type="protein sequence ID" value="MBM6858836.1"/>
    <property type="molecule type" value="Genomic_DNA"/>
</dbReference>
<evidence type="ECO:0000313" key="2">
    <source>
        <dbReference type="EMBL" id="MBM6858836.1"/>
    </source>
</evidence>
<name>A0AA40ZVD2_9BACT</name>
<reference evidence="2 3" key="1">
    <citation type="journal article" date="2021" name="Sci. Rep.">
        <title>The distribution of antibiotic resistance genes in chicken gut microbiota commensals.</title>
        <authorList>
            <person name="Juricova H."/>
            <person name="Matiasovicova J."/>
            <person name="Kubasova T."/>
            <person name="Cejkova D."/>
            <person name="Rychlik I."/>
        </authorList>
    </citation>
    <scope>NUCLEOTIDE SEQUENCE [LARGE SCALE GENOMIC DNA]</scope>
    <source>
        <strain evidence="2 3">An421</strain>
    </source>
</reference>
<keyword evidence="1" id="KW-0175">Coiled coil</keyword>
<keyword evidence="3" id="KW-1185">Reference proteome</keyword>
<proteinExistence type="predicted"/>
<gene>
    <name evidence="2" type="ORF">H6D15_14750</name>
</gene>
<accession>A0AA40ZVD2</accession>
<dbReference type="AlphaFoldDB" id="A0AA40ZVD2"/>
<evidence type="ECO:0000256" key="1">
    <source>
        <dbReference type="SAM" id="Coils"/>
    </source>
</evidence>
<comment type="caution">
    <text evidence="2">The sequence shown here is derived from an EMBL/GenBank/DDBJ whole genome shotgun (WGS) entry which is preliminary data.</text>
</comment>
<evidence type="ECO:0008006" key="4">
    <source>
        <dbReference type="Google" id="ProtNLM"/>
    </source>
</evidence>
<dbReference type="Proteomes" id="UP000698924">
    <property type="component" value="Unassembled WGS sequence"/>
</dbReference>
<organism evidence="2 3">
    <name type="scientific">Caecibacteroides pullorum</name>
    <dbReference type="NCBI Taxonomy" id="2725562"/>
    <lineage>
        <taxon>Bacteria</taxon>
        <taxon>Pseudomonadati</taxon>
        <taxon>Bacteroidota</taxon>
        <taxon>Bacteroidia</taxon>
        <taxon>Bacteroidales</taxon>
        <taxon>Bacteroidaceae</taxon>
        <taxon>Caecibacteroides</taxon>
    </lineage>
</organism>
<protein>
    <recommendedName>
        <fullName evidence="4">DUF4988 domain-containing protein</fullName>
    </recommendedName>
</protein>